<evidence type="ECO:0000256" key="1">
    <source>
        <dbReference type="ARBA" id="ARBA00001947"/>
    </source>
</evidence>
<evidence type="ECO:0000313" key="9">
    <source>
        <dbReference type="Proteomes" id="UP001176468"/>
    </source>
</evidence>
<evidence type="ECO:0000256" key="3">
    <source>
        <dbReference type="ARBA" id="ARBA00022723"/>
    </source>
</evidence>
<reference evidence="8" key="1">
    <citation type="submission" date="2023-07" db="EMBL/GenBank/DDBJ databases">
        <authorList>
            <person name="Kim M.K."/>
        </authorList>
    </citation>
    <scope>NUCLEOTIDE SEQUENCE</scope>
    <source>
        <strain evidence="8">CA1-15</strain>
    </source>
</reference>
<comment type="cofactor">
    <cofactor evidence="1">
        <name>Zn(2+)</name>
        <dbReference type="ChEBI" id="CHEBI:29105"/>
    </cofactor>
</comment>
<keyword evidence="6" id="KW-0482">Metalloprotease</keyword>
<dbReference type="EC" id="3.4.-.-" evidence="8"/>
<dbReference type="RefSeq" id="WP_304560263.1">
    <property type="nucleotide sequence ID" value="NZ_JAUQSZ010000003.1"/>
</dbReference>
<organism evidence="8 9">
    <name type="scientific">Sphingomonas immobilis</name>
    <dbReference type="NCBI Taxonomy" id="3063997"/>
    <lineage>
        <taxon>Bacteria</taxon>
        <taxon>Pseudomonadati</taxon>
        <taxon>Pseudomonadota</taxon>
        <taxon>Alphaproteobacteria</taxon>
        <taxon>Sphingomonadales</taxon>
        <taxon>Sphingomonadaceae</taxon>
        <taxon>Sphingomonas</taxon>
    </lineage>
</organism>
<keyword evidence="5" id="KW-0862">Zinc</keyword>
<gene>
    <name evidence="8" type="ORF">Q5H94_05655</name>
</gene>
<protein>
    <submittedName>
        <fullName evidence="8">M23 family metallopeptidase</fullName>
        <ecNumber evidence="8">3.4.-.-</ecNumber>
    </submittedName>
</protein>
<evidence type="ECO:0000259" key="7">
    <source>
        <dbReference type="Pfam" id="PF01551"/>
    </source>
</evidence>
<dbReference type="PANTHER" id="PTHR21666">
    <property type="entry name" value="PEPTIDASE-RELATED"/>
    <property type="match status" value="1"/>
</dbReference>
<dbReference type="PANTHER" id="PTHR21666:SF288">
    <property type="entry name" value="CELL DIVISION PROTEIN YTFB"/>
    <property type="match status" value="1"/>
</dbReference>
<keyword evidence="9" id="KW-1185">Reference proteome</keyword>
<sequence length="194" mass="20768">MRRLLLLLLGAFGAVLALWMAALTLLPDAQVRGRAAPLPTDGKSTRAGRPALIIPVAGVQAATLQDNWGDPRDNGKRAHHGIDIVAGAMTPVRAAAPGTIEKLFQSRLGGTTIYERSLGRGWTYYYAHLAGYAPGLHEGQLVTAGQVIGYVGDTGDAAPGNYHLHFGMTRTTTAQRWYQGSDVNPFPYLRSSES</sequence>
<keyword evidence="3" id="KW-0479">Metal-binding</keyword>
<keyword evidence="2" id="KW-0645">Protease</keyword>
<evidence type="ECO:0000256" key="6">
    <source>
        <dbReference type="ARBA" id="ARBA00023049"/>
    </source>
</evidence>
<keyword evidence="4 8" id="KW-0378">Hydrolase</keyword>
<dbReference type="InterPro" id="IPR016047">
    <property type="entry name" value="M23ase_b-sheet_dom"/>
</dbReference>
<evidence type="ECO:0000256" key="2">
    <source>
        <dbReference type="ARBA" id="ARBA00022670"/>
    </source>
</evidence>
<evidence type="ECO:0000256" key="4">
    <source>
        <dbReference type="ARBA" id="ARBA00022801"/>
    </source>
</evidence>
<dbReference type="InterPro" id="IPR011055">
    <property type="entry name" value="Dup_hybrid_motif"/>
</dbReference>
<accession>A0ABT8ZX03</accession>
<comment type="caution">
    <text evidence="8">The sequence shown here is derived from an EMBL/GenBank/DDBJ whole genome shotgun (WGS) entry which is preliminary data.</text>
</comment>
<evidence type="ECO:0000256" key="5">
    <source>
        <dbReference type="ARBA" id="ARBA00022833"/>
    </source>
</evidence>
<dbReference type="Gene3D" id="2.70.70.10">
    <property type="entry name" value="Glucose Permease (Domain IIA)"/>
    <property type="match status" value="1"/>
</dbReference>
<dbReference type="Proteomes" id="UP001176468">
    <property type="component" value="Unassembled WGS sequence"/>
</dbReference>
<dbReference type="InterPro" id="IPR050570">
    <property type="entry name" value="Cell_wall_metabolism_enzyme"/>
</dbReference>
<feature type="domain" description="M23ase beta-sheet core" evidence="7">
    <location>
        <begin position="78"/>
        <end position="173"/>
    </location>
</feature>
<dbReference type="EMBL" id="JAUQSZ010000003">
    <property type="protein sequence ID" value="MDO7841803.1"/>
    <property type="molecule type" value="Genomic_DNA"/>
</dbReference>
<dbReference type="CDD" id="cd12797">
    <property type="entry name" value="M23_peptidase"/>
    <property type="match status" value="1"/>
</dbReference>
<evidence type="ECO:0000313" key="8">
    <source>
        <dbReference type="EMBL" id="MDO7841803.1"/>
    </source>
</evidence>
<proteinExistence type="predicted"/>
<name>A0ABT8ZX03_9SPHN</name>
<dbReference type="Pfam" id="PF01551">
    <property type="entry name" value="Peptidase_M23"/>
    <property type="match status" value="1"/>
</dbReference>
<dbReference type="SUPFAM" id="SSF51261">
    <property type="entry name" value="Duplicated hybrid motif"/>
    <property type="match status" value="1"/>
</dbReference>
<dbReference type="GO" id="GO:0016787">
    <property type="term" value="F:hydrolase activity"/>
    <property type="evidence" value="ECO:0007669"/>
    <property type="project" value="UniProtKB-KW"/>
</dbReference>